<gene>
    <name evidence="3" type="ORF">BJX66DRAFT_310613</name>
</gene>
<accession>A0ABR4FW86</accession>
<dbReference type="InterPro" id="IPR013094">
    <property type="entry name" value="AB_hydrolase_3"/>
</dbReference>
<name>A0ABR4FW86_9EURO</name>
<keyword evidence="4" id="KW-1185">Reference proteome</keyword>
<dbReference type="Proteomes" id="UP001610563">
    <property type="component" value="Unassembled WGS sequence"/>
</dbReference>
<evidence type="ECO:0000256" key="1">
    <source>
        <dbReference type="ARBA" id="ARBA00022801"/>
    </source>
</evidence>
<dbReference type="SUPFAM" id="SSF53474">
    <property type="entry name" value="alpha/beta-Hydrolases"/>
    <property type="match status" value="1"/>
</dbReference>
<dbReference type="Gene3D" id="3.40.50.1820">
    <property type="entry name" value="alpha/beta hydrolase"/>
    <property type="match status" value="1"/>
</dbReference>
<dbReference type="PANTHER" id="PTHR48081">
    <property type="entry name" value="AB HYDROLASE SUPERFAMILY PROTEIN C4A8.06C"/>
    <property type="match status" value="1"/>
</dbReference>
<feature type="domain" description="Alpha/beta hydrolase fold-3" evidence="2">
    <location>
        <begin position="94"/>
        <end position="302"/>
    </location>
</feature>
<dbReference type="GO" id="GO:0016787">
    <property type="term" value="F:hydrolase activity"/>
    <property type="evidence" value="ECO:0007669"/>
    <property type="project" value="UniProtKB-KW"/>
</dbReference>
<dbReference type="InterPro" id="IPR050300">
    <property type="entry name" value="GDXG_lipolytic_enzyme"/>
</dbReference>
<proteinExistence type="predicted"/>
<organism evidence="3 4">
    <name type="scientific">Aspergillus keveii</name>
    <dbReference type="NCBI Taxonomy" id="714993"/>
    <lineage>
        <taxon>Eukaryota</taxon>
        <taxon>Fungi</taxon>
        <taxon>Dikarya</taxon>
        <taxon>Ascomycota</taxon>
        <taxon>Pezizomycotina</taxon>
        <taxon>Eurotiomycetes</taxon>
        <taxon>Eurotiomycetidae</taxon>
        <taxon>Eurotiales</taxon>
        <taxon>Aspergillaceae</taxon>
        <taxon>Aspergillus</taxon>
        <taxon>Aspergillus subgen. Nidulantes</taxon>
    </lineage>
</organism>
<reference evidence="3 4" key="1">
    <citation type="submission" date="2024-07" db="EMBL/GenBank/DDBJ databases">
        <title>Section-level genome sequencing and comparative genomics of Aspergillus sections Usti and Cavernicolus.</title>
        <authorList>
            <consortium name="Lawrence Berkeley National Laboratory"/>
            <person name="Nybo J.L."/>
            <person name="Vesth T.C."/>
            <person name="Theobald S."/>
            <person name="Frisvad J.C."/>
            <person name="Larsen T.O."/>
            <person name="Kjaerboelling I."/>
            <person name="Rothschild-Mancinelli K."/>
            <person name="Lyhne E.K."/>
            <person name="Kogle M.E."/>
            <person name="Barry K."/>
            <person name="Clum A."/>
            <person name="Na H."/>
            <person name="Ledsgaard L."/>
            <person name="Lin J."/>
            <person name="Lipzen A."/>
            <person name="Kuo A."/>
            <person name="Riley R."/>
            <person name="Mondo S."/>
            <person name="Labutti K."/>
            <person name="Haridas S."/>
            <person name="Pangalinan J."/>
            <person name="Salamov A.A."/>
            <person name="Simmons B.A."/>
            <person name="Magnuson J.K."/>
            <person name="Chen J."/>
            <person name="Drula E."/>
            <person name="Henrissat B."/>
            <person name="Wiebenga A."/>
            <person name="Lubbers R.J."/>
            <person name="Gomes A.C."/>
            <person name="Makela M.R."/>
            <person name="Stajich J."/>
            <person name="Grigoriev I.V."/>
            <person name="Mortensen U.H."/>
            <person name="De Vries R.P."/>
            <person name="Baker S.E."/>
            <person name="Andersen M.R."/>
        </authorList>
    </citation>
    <scope>NUCLEOTIDE SEQUENCE [LARGE SCALE GENOMIC DNA]</scope>
    <source>
        <strain evidence="3 4">CBS 209.92</strain>
    </source>
</reference>
<dbReference type="EMBL" id="JBFTWV010000094">
    <property type="protein sequence ID" value="KAL2787536.1"/>
    <property type="molecule type" value="Genomic_DNA"/>
</dbReference>
<evidence type="ECO:0000313" key="4">
    <source>
        <dbReference type="Proteomes" id="UP001610563"/>
    </source>
</evidence>
<keyword evidence="1 3" id="KW-0378">Hydrolase</keyword>
<dbReference type="PANTHER" id="PTHR48081:SF8">
    <property type="entry name" value="ALPHA_BETA HYDROLASE FOLD-3 DOMAIN-CONTAINING PROTEIN-RELATED"/>
    <property type="match status" value="1"/>
</dbReference>
<dbReference type="InterPro" id="IPR029058">
    <property type="entry name" value="AB_hydrolase_fold"/>
</dbReference>
<dbReference type="Pfam" id="PF07859">
    <property type="entry name" value="Abhydrolase_3"/>
    <property type="match status" value="1"/>
</dbReference>
<comment type="caution">
    <text evidence="3">The sequence shown here is derived from an EMBL/GenBank/DDBJ whole genome shotgun (WGS) entry which is preliminary data.</text>
</comment>
<sequence length="326" mass="35007">MPLSLHPEIAASYGPVLEGLAAAPKIAPHNLAGVRNILDVMINGVANSIPSDPDIQLTTYEAPSYDGHIVKITRLAMTEATLSSDATSSPGPAVLYAHGGGFIHGDVATWTRFVQRYVRDLNIPFFAVDYRLAPEHPFPAATEDLYAALKWLQSHADKLGVDPARIATMGHSAGSSLAAALGIMARDRCVSPPIAKQILLYPALDDRNTAPRPAIDALTFWPSNWSIVAWSAYLAADKVGKDDISPYAAPARLDDFKGLPKTYLDVGGLDILRDECISFAAGIAKEDIEVEVHVYPGMPHGFDLTTEPYETLDRAVANRVAALKGV</sequence>
<evidence type="ECO:0000259" key="2">
    <source>
        <dbReference type="Pfam" id="PF07859"/>
    </source>
</evidence>
<protein>
    <submittedName>
        <fullName evidence="3">Alpha/Beta hydrolase protein</fullName>
    </submittedName>
</protein>
<evidence type="ECO:0000313" key="3">
    <source>
        <dbReference type="EMBL" id="KAL2787536.1"/>
    </source>
</evidence>